<sequence length="251" mass="28350">MNLGNLLYMGKWAYDDRDAGRRVLLHPKHEKTVGLFPDLREGLFITPEEVRFTDQRVMPWSGQQDAPRNEFTDPEPDAQFIEDLLLHGSPLTEDVPGIDDSIVVNVRRGDYYSVPEYNAEYGMNQREYVRAAVAASVADGGRPDRIIVISDGMTWCREHLSGVLDPIATTLYQDGDVAHDLRHLIHARRLVLPNSTFSYWGGYIGDVAHPGREVTAPWFFSRAQDGGMATQLRHHWRRIDDIPGGWGPTGP</sequence>
<evidence type="ECO:0000256" key="1">
    <source>
        <dbReference type="ARBA" id="ARBA00022676"/>
    </source>
</evidence>
<dbReference type="GO" id="GO:0008107">
    <property type="term" value="F:galactoside 2-alpha-L-fucosyltransferase activity"/>
    <property type="evidence" value="ECO:0007669"/>
    <property type="project" value="InterPro"/>
</dbReference>
<dbReference type="EMBL" id="JACHMC010000001">
    <property type="protein sequence ID" value="MBB4883281.1"/>
    <property type="molecule type" value="Genomic_DNA"/>
</dbReference>
<keyword evidence="2" id="KW-0808">Transferase</keyword>
<proteinExistence type="predicted"/>
<comment type="caution">
    <text evidence="3">The sequence shown here is derived from an EMBL/GenBank/DDBJ whole genome shotgun (WGS) entry which is preliminary data.</text>
</comment>
<dbReference type="InterPro" id="IPR002516">
    <property type="entry name" value="Glyco_trans_11"/>
</dbReference>
<reference evidence="3 4" key="1">
    <citation type="submission" date="2020-08" db="EMBL/GenBank/DDBJ databases">
        <title>Sequencing the genomes of 1000 actinobacteria strains.</title>
        <authorList>
            <person name="Klenk H.-P."/>
        </authorList>
    </citation>
    <scope>NUCLEOTIDE SEQUENCE [LARGE SCALE GENOMIC DNA]</scope>
    <source>
        <strain evidence="3 4">DSM 19079</strain>
    </source>
</reference>
<name>A0A7W7PA89_9MICC</name>
<evidence type="ECO:0000256" key="2">
    <source>
        <dbReference type="ARBA" id="ARBA00022679"/>
    </source>
</evidence>
<keyword evidence="4" id="KW-1185">Reference proteome</keyword>
<dbReference type="RefSeq" id="WP_209281000.1">
    <property type="nucleotide sequence ID" value="NZ_BMLA01000002.1"/>
</dbReference>
<dbReference type="GO" id="GO:0016020">
    <property type="term" value="C:membrane"/>
    <property type="evidence" value="ECO:0007669"/>
    <property type="project" value="InterPro"/>
</dbReference>
<accession>A0A7W7PA89</accession>
<dbReference type="Pfam" id="PF01531">
    <property type="entry name" value="Glyco_transf_11"/>
    <property type="match status" value="1"/>
</dbReference>
<keyword evidence="1" id="KW-0328">Glycosyltransferase</keyword>
<evidence type="ECO:0000313" key="4">
    <source>
        <dbReference type="Proteomes" id="UP000560081"/>
    </source>
</evidence>
<evidence type="ECO:0000313" key="3">
    <source>
        <dbReference type="EMBL" id="MBB4883281.1"/>
    </source>
</evidence>
<dbReference type="GO" id="GO:0005975">
    <property type="term" value="P:carbohydrate metabolic process"/>
    <property type="evidence" value="ECO:0007669"/>
    <property type="project" value="InterPro"/>
</dbReference>
<organism evidence="3 4">
    <name type="scientific">Micrococcus flavus</name>
    <dbReference type="NCBI Taxonomy" id="384602"/>
    <lineage>
        <taxon>Bacteria</taxon>
        <taxon>Bacillati</taxon>
        <taxon>Actinomycetota</taxon>
        <taxon>Actinomycetes</taxon>
        <taxon>Micrococcales</taxon>
        <taxon>Micrococcaceae</taxon>
        <taxon>Micrococcus</taxon>
    </lineage>
</organism>
<dbReference type="PANTHER" id="PTHR11927">
    <property type="entry name" value="GALACTOSIDE 2-L-FUCOSYLTRANSFERASE"/>
    <property type="match status" value="1"/>
</dbReference>
<evidence type="ECO:0008006" key="5">
    <source>
        <dbReference type="Google" id="ProtNLM"/>
    </source>
</evidence>
<protein>
    <recommendedName>
        <fullName evidence="5">Alpha-1,2-fucosyltransferase</fullName>
    </recommendedName>
</protein>
<dbReference type="Proteomes" id="UP000560081">
    <property type="component" value="Unassembled WGS sequence"/>
</dbReference>
<dbReference type="AlphaFoldDB" id="A0A7W7PA89"/>
<gene>
    <name evidence="3" type="ORF">BJ976_001632</name>
</gene>
<dbReference type="PANTHER" id="PTHR11927:SF9">
    <property type="entry name" value="L-FUCOSYLTRANSFERASE"/>
    <property type="match status" value="1"/>
</dbReference>